<dbReference type="EMBL" id="JASPDQ010000026">
    <property type="protein sequence ID" value="MDK8602598.1"/>
    <property type="molecule type" value="Genomic_DNA"/>
</dbReference>
<proteinExistence type="predicted"/>
<dbReference type="AlphaFoldDB" id="A0AAW6ZN58"/>
<feature type="region of interest" description="Disordered" evidence="1">
    <location>
        <begin position="187"/>
        <end position="206"/>
    </location>
</feature>
<organism evidence="2 3">
    <name type="scientific">Trueperella bernardiae</name>
    <dbReference type="NCBI Taxonomy" id="59561"/>
    <lineage>
        <taxon>Bacteria</taxon>
        <taxon>Bacillati</taxon>
        <taxon>Actinomycetota</taxon>
        <taxon>Actinomycetes</taxon>
        <taxon>Actinomycetales</taxon>
        <taxon>Actinomycetaceae</taxon>
        <taxon>Trueperella</taxon>
    </lineage>
</organism>
<gene>
    <name evidence="2" type="ORF">QP858_09020</name>
</gene>
<name>A0AAW6ZN58_9ACTO</name>
<dbReference type="Proteomes" id="UP001225576">
    <property type="component" value="Unassembled WGS sequence"/>
</dbReference>
<dbReference type="Pfam" id="PF12502">
    <property type="entry name" value="DUF3710"/>
    <property type="match status" value="1"/>
</dbReference>
<evidence type="ECO:0000313" key="2">
    <source>
        <dbReference type="EMBL" id="MDK8602598.1"/>
    </source>
</evidence>
<sequence>MVWPFGKKKQVVGADAVVDEAEVEAAVEAPTVGPFDAGDVTIGKRLDAGSLWIPVIPDTTLQFTLDRRREQVLGIVYSKNSSALQLQVFAAPRSAKLWDDVRRDMRTSIANQGGFSQEVEGPLGPELHAQMPVPNSKAMAPHRFLGVDGPRWLLRATLYGKAGSDEAAANEMIEIVRDVVVNRGQAPHPPRELLPLEIPEQVTAQE</sequence>
<accession>A0AAW6ZN58</accession>
<evidence type="ECO:0000256" key="1">
    <source>
        <dbReference type="SAM" id="MobiDB-lite"/>
    </source>
</evidence>
<comment type="caution">
    <text evidence="2">The sequence shown here is derived from an EMBL/GenBank/DDBJ whole genome shotgun (WGS) entry which is preliminary data.</text>
</comment>
<protein>
    <submittedName>
        <fullName evidence="2">DUF3710 domain-containing protein</fullName>
    </submittedName>
</protein>
<dbReference type="InterPro" id="IPR022183">
    <property type="entry name" value="DUF3710"/>
</dbReference>
<dbReference type="RefSeq" id="WP_068538345.1">
    <property type="nucleotide sequence ID" value="NZ_JASPDQ010000026.1"/>
</dbReference>
<reference evidence="2" key="1">
    <citation type="submission" date="2023-05" db="EMBL/GenBank/DDBJ databases">
        <title>Genomic Catalog of Human Bladder Bacteria.</title>
        <authorList>
            <person name="Du J."/>
        </authorList>
    </citation>
    <scope>NUCLEOTIDE SEQUENCE</scope>
    <source>
        <strain evidence="2">UMB1304A</strain>
    </source>
</reference>
<evidence type="ECO:0000313" key="3">
    <source>
        <dbReference type="Proteomes" id="UP001225576"/>
    </source>
</evidence>